<accession>A0A8T0R118</accession>
<feature type="domain" description="Terpene synthase metal-binding" evidence="5">
    <location>
        <begin position="279"/>
        <end position="517"/>
    </location>
</feature>
<dbReference type="Gene3D" id="1.50.10.130">
    <property type="entry name" value="Terpene synthase, N-terminal domain"/>
    <property type="match status" value="1"/>
</dbReference>
<feature type="domain" description="Terpene synthase N-terminal" evidence="4">
    <location>
        <begin position="147"/>
        <end position="218"/>
    </location>
</feature>
<evidence type="ECO:0000313" key="6">
    <source>
        <dbReference type="EMBL" id="KAG2578868.1"/>
    </source>
</evidence>
<dbReference type="InterPro" id="IPR036965">
    <property type="entry name" value="Terpene_synth_N_sf"/>
</dbReference>
<keyword evidence="7" id="KW-1185">Reference proteome</keyword>
<evidence type="ECO:0000259" key="5">
    <source>
        <dbReference type="Pfam" id="PF03936"/>
    </source>
</evidence>
<dbReference type="CDD" id="cd00684">
    <property type="entry name" value="Terpene_cyclase_plant_C1"/>
    <property type="match status" value="1"/>
</dbReference>
<comment type="caution">
    <text evidence="6">The sequence shown here is derived from an EMBL/GenBank/DDBJ whole genome shotgun (WGS) entry which is preliminary data.</text>
</comment>
<dbReference type="EMBL" id="CM029048">
    <property type="protein sequence ID" value="KAG2578868.1"/>
    <property type="molecule type" value="Genomic_DNA"/>
</dbReference>
<dbReference type="GO" id="GO:0016102">
    <property type="term" value="P:diterpenoid biosynthetic process"/>
    <property type="evidence" value="ECO:0007669"/>
    <property type="project" value="InterPro"/>
</dbReference>
<dbReference type="InterPro" id="IPR050148">
    <property type="entry name" value="Terpene_synthase-like"/>
</dbReference>
<dbReference type="Gene3D" id="1.10.600.10">
    <property type="entry name" value="Farnesyl Diphosphate Synthase"/>
    <property type="match status" value="1"/>
</dbReference>
<dbReference type="GO" id="GO:0000287">
    <property type="term" value="F:magnesium ion binding"/>
    <property type="evidence" value="ECO:0007669"/>
    <property type="project" value="InterPro"/>
</dbReference>
<dbReference type="SFLD" id="SFLDG01019">
    <property type="entry name" value="Terpene_Cyclase_Like_1_C_Termi"/>
    <property type="match status" value="1"/>
</dbReference>
<keyword evidence="3" id="KW-0479">Metal-binding</keyword>
<sequence length="571" mass="65326">MATSVATTIPAPVFHPTVWGDYFINFTPEPLQISDEKMAERINQLKEDVSGMFQAAKNNVVETMNLVDVVQRLGIDHHFEEQIATALARLHSADFNSSSLHEVALRFRLLRQQGFWVSPGITKNSNNLINKCTTNKVICINIILCTADEFNKFKNEDGSFISGIENDPKGLLSLYNAAHLLTHDEGTLEDAILFSRRHLESIQSSLKPPLADQVGRALQIPLPRTLKREEAISFIPEYSSSVQDQTYSPEILLELAKLDFNLLQHLYQKELKALTQWWKDLSGEIGLDYVRDRIVECYFWSYSVHYEQANARARVILAKLFLLTSLLDDTYDVHATLEEARELNKAIERWDYGDVSFLPEYLKKFFVKVVSNFSEFEDELEPHEKYRNVYNRKGFQTLSKYYLQEAEWFHQGFTPSFKEQVSVSVITAGAQMLSIGLLVGMGDVATKEAFEWVIGNSDAIWACGEVSRFMDDMSAFKNGRNKLDVPSTVECYIKEHNVSSDVALTKISSFVEDAWKTINQAPFKYPALLPVVRRVARLAKSMTLLFLDKRDAYTYSKDFKKTLESHFVKHI</sequence>
<feature type="domain" description="Terpene synthase N-terminal" evidence="4">
    <location>
        <begin position="18"/>
        <end position="121"/>
    </location>
</feature>
<evidence type="ECO:0000259" key="4">
    <source>
        <dbReference type="Pfam" id="PF01397"/>
    </source>
</evidence>
<dbReference type="InterPro" id="IPR044814">
    <property type="entry name" value="Terpene_cyclase_plant_C1"/>
</dbReference>
<dbReference type="PANTHER" id="PTHR31225">
    <property type="entry name" value="OS04G0344100 PROTEIN-RELATED"/>
    <property type="match status" value="1"/>
</dbReference>
<dbReference type="Pfam" id="PF01397">
    <property type="entry name" value="Terpene_synth"/>
    <property type="match status" value="2"/>
</dbReference>
<dbReference type="FunFam" id="1.10.600.10:FF:000007">
    <property type="entry name" value="Isoprene synthase, chloroplastic"/>
    <property type="match status" value="1"/>
</dbReference>
<gene>
    <name evidence="6" type="ORF">PVAP13_6NG135600</name>
</gene>
<name>A0A8T0R118_PANVG</name>
<organism evidence="6 7">
    <name type="scientific">Panicum virgatum</name>
    <name type="common">Blackwell switchgrass</name>
    <dbReference type="NCBI Taxonomy" id="38727"/>
    <lineage>
        <taxon>Eukaryota</taxon>
        <taxon>Viridiplantae</taxon>
        <taxon>Streptophyta</taxon>
        <taxon>Embryophyta</taxon>
        <taxon>Tracheophyta</taxon>
        <taxon>Spermatophyta</taxon>
        <taxon>Magnoliopsida</taxon>
        <taxon>Liliopsida</taxon>
        <taxon>Poales</taxon>
        <taxon>Poaceae</taxon>
        <taxon>PACMAD clade</taxon>
        <taxon>Panicoideae</taxon>
        <taxon>Panicodae</taxon>
        <taxon>Paniceae</taxon>
        <taxon>Panicinae</taxon>
        <taxon>Panicum</taxon>
        <taxon>Panicum sect. Hiantes</taxon>
    </lineage>
</organism>
<dbReference type="Pfam" id="PF03936">
    <property type="entry name" value="Terpene_synth_C"/>
    <property type="match status" value="1"/>
</dbReference>
<comment type="cofactor">
    <cofactor evidence="2">
        <name>Mg(2+)</name>
        <dbReference type="ChEBI" id="CHEBI:18420"/>
    </cofactor>
</comment>
<dbReference type="InterPro" id="IPR008949">
    <property type="entry name" value="Isoprenoid_synthase_dom_sf"/>
</dbReference>
<evidence type="ECO:0000313" key="7">
    <source>
        <dbReference type="Proteomes" id="UP000823388"/>
    </source>
</evidence>
<proteinExistence type="predicted"/>
<dbReference type="InterPro" id="IPR005630">
    <property type="entry name" value="Terpene_synthase_metal-bd"/>
</dbReference>
<protein>
    <submittedName>
        <fullName evidence="6">Uncharacterized protein</fullName>
    </submittedName>
</protein>
<dbReference type="PANTHER" id="PTHR31225:SF186">
    <property type="entry name" value="TAU-CADINOL SYNTHASE"/>
    <property type="match status" value="1"/>
</dbReference>
<dbReference type="InterPro" id="IPR001906">
    <property type="entry name" value="Terpene_synth_N"/>
</dbReference>
<dbReference type="GO" id="GO:0010333">
    <property type="term" value="F:terpene synthase activity"/>
    <property type="evidence" value="ECO:0007669"/>
    <property type="project" value="InterPro"/>
</dbReference>
<reference evidence="6" key="1">
    <citation type="submission" date="2020-05" db="EMBL/GenBank/DDBJ databases">
        <title>WGS assembly of Panicum virgatum.</title>
        <authorList>
            <person name="Lovell J.T."/>
            <person name="Jenkins J."/>
            <person name="Shu S."/>
            <person name="Juenger T.E."/>
            <person name="Schmutz J."/>
        </authorList>
    </citation>
    <scope>NUCLEOTIDE SEQUENCE</scope>
    <source>
        <strain evidence="6">AP13</strain>
    </source>
</reference>
<dbReference type="SFLD" id="SFLDS00005">
    <property type="entry name" value="Isoprenoid_Synthase_Type_I"/>
    <property type="match status" value="1"/>
</dbReference>
<evidence type="ECO:0000256" key="1">
    <source>
        <dbReference type="ARBA" id="ARBA00001936"/>
    </source>
</evidence>
<evidence type="ECO:0000256" key="3">
    <source>
        <dbReference type="ARBA" id="ARBA00022723"/>
    </source>
</evidence>
<evidence type="ECO:0000256" key="2">
    <source>
        <dbReference type="ARBA" id="ARBA00001946"/>
    </source>
</evidence>
<dbReference type="InterPro" id="IPR008930">
    <property type="entry name" value="Terpenoid_cyclase/PrenylTrfase"/>
</dbReference>
<dbReference type="Proteomes" id="UP000823388">
    <property type="component" value="Chromosome 6N"/>
</dbReference>
<dbReference type="SUPFAM" id="SSF48576">
    <property type="entry name" value="Terpenoid synthases"/>
    <property type="match status" value="1"/>
</dbReference>
<dbReference type="AlphaFoldDB" id="A0A8T0R118"/>
<comment type="cofactor">
    <cofactor evidence="1">
        <name>Mn(2+)</name>
        <dbReference type="ChEBI" id="CHEBI:29035"/>
    </cofactor>
</comment>
<dbReference type="SUPFAM" id="SSF48239">
    <property type="entry name" value="Terpenoid cyclases/Protein prenyltransferases"/>
    <property type="match status" value="2"/>
</dbReference>
<dbReference type="InterPro" id="IPR034741">
    <property type="entry name" value="Terpene_cyclase-like_1_C"/>
</dbReference>